<keyword evidence="1" id="KW-0649">Protein kinase inhibitor</keyword>
<sequence>MKLNSTSFQHDQPIPEKFAFGAPDPVLHIRLTENHSPHLQWSDAPSGTRSFALICVDPDVPSKPDDVNQEGKSVPASLPRTDFYHWVMVDIPPQITEIKAGACSSGIVAGGKKELGGPAGSRQGVNDYTAWFASDADMKGTYKGYDGPCPPWNDELVHHYHFTVYALSCERAPVDGDFTGQQVLQAIRPHILAQATLTGTYSNNPKFNQPKPLEK</sequence>
<dbReference type="Gene3D" id="3.90.280.10">
    <property type="entry name" value="PEBP-like"/>
    <property type="match status" value="1"/>
</dbReference>
<evidence type="ECO:0000313" key="1">
    <source>
        <dbReference type="EMBL" id="MBM0107613.1"/>
    </source>
</evidence>
<dbReference type="SUPFAM" id="SSF49777">
    <property type="entry name" value="PEBP-like"/>
    <property type="match status" value="1"/>
</dbReference>
<name>A0ABS1X307_9GAMM</name>
<dbReference type="Proteomes" id="UP000661077">
    <property type="component" value="Unassembled WGS sequence"/>
</dbReference>
<dbReference type="InterPro" id="IPR036610">
    <property type="entry name" value="PEBP-like_sf"/>
</dbReference>
<dbReference type="NCBIfam" id="TIGR00481">
    <property type="entry name" value="YbhB/YbcL family Raf kinase inhibitor-like protein"/>
    <property type="match status" value="1"/>
</dbReference>
<comment type="caution">
    <text evidence="1">The sequence shown here is derived from an EMBL/GenBank/DDBJ whole genome shotgun (WGS) entry which is preliminary data.</text>
</comment>
<dbReference type="EMBL" id="JAEVLS010000005">
    <property type="protein sequence ID" value="MBM0107613.1"/>
    <property type="molecule type" value="Genomic_DNA"/>
</dbReference>
<reference evidence="1 2" key="1">
    <citation type="journal article" date="2021" name="Int. J. Syst. Evol. Microbiol.">
        <title>Steroidobacter gossypii sp. nov., isolated from soil of cotton cropping field.</title>
        <authorList>
            <person name="Huang R."/>
            <person name="Yang S."/>
            <person name="Zhen C."/>
            <person name="Liu W."/>
        </authorList>
    </citation>
    <scope>NUCLEOTIDE SEQUENCE [LARGE SCALE GENOMIC DNA]</scope>
    <source>
        <strain evidence="1 2">S1-65</strain>
    </source>
</reference>
<dbReference type="PANTHER" id="PTHR30289">
    <property type="entry name" value="UNCHARACTERIZED PROTEIN YBCL-RELATED"/>
    <property type="match status" value="1"/>
</dbReference>
<proteinExistence type="predicted"/>
<organism evidence="1 2">
    <name type="scientific">Steroidobacter gossypii</name>
    <dbReference type="NCBI Taxonomy" id="2805490"/>
    <lineage>
        <taxon>Bacteria</taxon>
        <taxon>Pseudomonadati</taxon>
        <taxon>Pseudomonadota</taxon>
        <taxon>Gammaproteobacteria</taxon>
        <taxon>Steroidobacterales</taxon>
        <taxon>Steroidobacteraceae</taxon>
        <taxon>Steroidobacter</taxon>
    </lineage>
</organism>
<dbReference type="InterPro" id="IPR008914">
    <property type="entry name" value="PEBP"/>
</dbReference>
<gene>
    <name evidence="1" type="ORF">JM946_22960</name>
</gene>
<dbReference type="Pfam" id="PF01161">
    <property type="entry name" value="PBP"/>
    <property type="match status" value="1"/>
</dbReference>
<dbReference type="GO" id="GO:0004860">
    <property type="term" value="F:protein kinase inhibitor activity"/>
    <property type="evidence" value="ECO:0007669"/>
    <property type="project" value="UniProtKB-KW"/>
</dbReference>
<dbReference type="RefSeq" id="WP_203169868.1">
    <property type="nucleotide sequence ID" value="NZ_JAEVLS010000005.1"/>
</dbReference>
<dbReference type="CDD" id="cd00865">
    <property type="entry name" value="PEBP_bact_arch"/>
    <property type="match status" value="1"/>
</dbReference>
<keyword evidence="2" id="KW-1185">Reference proteome</keyword>
<dbReference type="PANTHER" id="PTHR30289:SF1">
    <property type="entry name" value="PEBP (PHOSPHATIDYLETHANOLAMINE-BINDING PROTEIN) FAMILY PROTEIN"/>
    <property type="match status" value="1"/>
</dbReference>
<evidence type="ECO:0000313" key="2">
    <source>
        <dbReference type="Proteomes" id="UP000661077"/>
    </source>
</evidence>
<dbReference type="InterPro" id="IPR005247">
    <property type="entry name" value="YbhB_YbcL/LppC-like"/>
</dbReference>
<accession>A0ABS1X307</accession>
<protein>
    <submittedName>
        <fullName evidence="1">YbhB/YbcL family Raf kinase inhibitor-like protein</fullName>
    </submittedName>
</protein>